<dbReference type="STRING" id="101127.A0A1X2GBH8"/>
<evidence type="ECO:0000256" key="5">
    <source>
        <dbReference type="ARBA" id="ARBA00022989"/>
    </source>
</evidence>
<protein>
    <recommendedName>
        <fullName evidence="7">Efficient mitochondria targeting-associated protein 19</fullName>
    </recommendedName>
</protein>
<evidence type="ECO:0000256" key="3">
    <source>
        <dbReference type="ARBA" id="ARBA00022692"/>
    </source>
</evidence>
<evidence type="ECO:0000256" key="2">
    <source>
        <dbReference type="ARBA" id="ARBA00009096"/>
    </source>
</evidence>
<proteinExistence type="inferred from homology"/>
<dbReference type="PROSITE" id="PS51751">
    <property type="entry name" value="EXPERA"/>
    <property type="match status" value="1"/>
</dbReference>
<dbReference type="EMBL" id="MCGT01000025">
    <property type="protein sequence ID" value="ORX49896.1"/>
    <property type="molecule type" value="Genomic_DNA"/>
</dbReference>
<dbReference type="AlphaFoldDB" id="A0A1X2GBH8"/>
<comment type="caution">
    <text evidence="9">The sequence shown here is derived from an EMBL/GenBank/DDBJ whole genome shotgun (WGS) entry which is preliminary data.</text>
</comment>
<dbReference type="Proteomes" id="UP000242146">
    <property type="component" value="Unassembled WGS sequence"/>
</dbReference>
<dbReference type="GO" id="GO:0005789">
    <property type="term" value="C:endoplasmic reticulum membrane"/>
    <property type="evidence" value="ECO:0007669"/>
    <property type="project" value="UniProtKB-SubCell"/>
</dbReference>
<dbReference type="Pfam" id="PF05241">
    <property type="entry name" value="EBP"/>
    <property type="match status" value="1"/>
</dbReference>
<dbReference type="PIRSF" id="PIRSF031032">
    <property type="entry name" value="TMP_97_prd"/>
    <property type="match status" value="1"/>
</dbReference>
<reference evidence="9 10" key="1">
    <citation type="submission" date="2016-07" db="EMBL/GenBank/DDBJ databases">
        <title>Pervasive Adenine N6-methylation of Active Genes in Fungi.</title>
        <authorList>
            <consortium name="DOE Joint Genome Institute"/>
            <person name="Mondo S.J."/>
            <person name="Dannebaum R.O."/>
            <person name="Kuo R.C."/>
            <person name="Labutti K."/>
            <person name="Haridas S."/>
            <person name="Kuo A."/>
            <person name="Salamov A."/>
            <person name="Ahrendt S.R."/>
            <person name="Lipzen A."/>
            <person name="Sullivan W."/>
            <person name="Andreopoulos W.B."/>
            <person name="Clum A."/>
            <person name="Lindquist E."/>
            <person name="Daum C."/>
            <person name="Ramamoorthy G.K."/>
            <person name="Gryganskyi A."/>
            <person name="Culley D."/>
            <person name="Magnuson J.K."/>
            <person name="James T.Y."/>
            <person name="O'Malley M.A."/>
            <person name="Stajich J.E."/>
            <person name="Spatafora J.W."/>
            <person name="Visel A."/>
            <person name="Grigoriev I.V."/>
        </authorList>
    </citation>
    <scope>NUCLEOTIDE SEQUENCE [LARGE SCALE GENOMIC DNA]</scope>
    <source>
        <strain evidence="9 10">NRRL 3301</strain>
    </source>
</reference>
<keyword evidence="6 7" id="KW-0472">Membrane</keyword>
<evidence type="ECO:0000256" key="4">
    <source>
        <dbReference type="ARBA" id="ARBA00022824"/>
    </source>
</evidence>
<name>A0A1X2GBH8_9FUNG</name>
<dbReference type="InterPro" id="IPR016964">
    <property type="entry name" value="Sigma2_recept"/>
</dbReference>
<comment type="subcellular location">
    <subcellularLocation>
        <location evidence="1">Endoplasmic reticulum membrane</location>
        <topology evidence="1">Multi-pass membrane protein</topology>
    </subcellularLocation>
</comment>
<dbReference type="OrthoDB" id="433124at2759"/>
<feature type="transmembrane region" description="Helical" evidence="7">
    <location>
        <begin position="12"/>
        <end position="34"/>
    </location>
</feature>
<comment type="similarity">
    <text evidence="2">Belongs to the TMEM97/sigma-2 receptor family.</text>
</comment>
<evidence type="ECO:0000259" key="8">
    <source>
        <dbReference type="PROSITE" id="PS51751"/>
    </source>
</evidence>
<evidence type="ECO:0000256" key="1">
    <source>
        <dbReference type="ARBA" id="ARBA00004477"/>
    </source>
</evidence>
<dbReference type="InterPro" id="IPR051987">
    <property type="entry name" value="Sigma-2_receptor-like"/>
</dbReference>
<dbReference type="PANTHER" id="PTHR31204:SF1">
    <property type="entry name" value="SIGMA INTRACELLULAR RECEPTOR 2"/>
    <property type="match status" value="1"/>
</dbReference>
<evidence type="ECO:0000256" key="7">
    <source>
        <dbReference type="PIRNR" id="PIRNR031032"/>
    </source>
</evidence>
<keyword evidence="3 7" id="KW-0812">Transmembrane</keyword>
<feature type="transmembrane region" description="Helical" evidence="7">
    <location>
        <begin position="97"/>
        <end position="114"/>
    </location>
</feature>
<organism evidence="9 10">
    <name type="scientific">Hesseltinella vesiculosa</name>
    <dbReference type="NCBI Taxonomy" id="101127"/>
    <lineage>
        <taxon>Eukaryota</taxon>
        <taxon>Fungi</taxon>
        <taxon>Fungi incertae sedis</taxon>
        <taxon>Mucoromycota</taxon>
        <taxon>Mucoromycotina</taxon>
        <taxon>Mucoromycetes</taxon>
        <taxon>Mucorales</taxon>
        <taxon>Cunninghamellaceae</taxon>
        <taxon>Hesseltinella</taxon>
    </lineage>
</organism>
<dbReference type="InterPro" id="IPR033118">
    <property type="entry name" value="EXPERA"/>
</dbReference>
<keyword evidence="4 7" id="KW-0256">Endoplasmic reticulum</keyword>
<evidence type="ECO:0000256" key="6">
    <source>
        <dbReference type="ARBA" id="ARBA00023136"/>
    </source>
</evidence>
<keyword evidence="10" id="KW-1185">Reference proteome</keyword>
<evidence type="ECO:0000313" key="9">
    <source>
        <dbReference type="EMBL" id="ORX49896.1"/>
    </source>
</evidence>
<feature type="transmembrane region" description="Helical" evidence="7">
    <location>
        <begin position="64"/>
        <end position="85"/>
    </location>
</feature>
<keyword evidence="5 7" id="KW-1133">Transmembrane helix</keyword>
<sequence length="166" mass="19362">MSTSLFKRPLDLVYFIYFATHIPVTLCIDFQVFYPSHWVPQLFKDALAMFINDFKDPFMGAQPYWFISFIYAELVFQFAFFFVACRGLWKDALSIRLGLLVYSSHVATTVWPSLVEVLLNPAHDLTQQERYTLAGFYLPYFVLPLVMLVDSYGRIVSALKTKQKQQ</sequence>
<gene>
    <name evidence="9" type="ORF">DM01DRAFT_1409346</name>
</gene>
<feature type="domain" description="EXPERA" evidence="8">
    <location>
        <begin position="10"/>
        <end position="148"/>
    </location>
</feature>
<feature type="transmembrane region" description="Helical" evidence="7">
    <location>
        <begin position="134"/>
        <end position="153"/>
    </location>
</feature>
<dbReference type="PANTHER" id="PTHR31204">
    <property type="entry name" value="SIGMA INTRACELLULAR RECEPTOR 2"/>
    <property type="match status" value="1"/>
</dbReference>
<accession>A0A1X2GBH8</accession>
<evidence type="ECO:0000313" key="10">
    <source>
        <dbReference type="Proteomes" id="UP000242146"/>
    </source>
</evidence>